<dbReference type="Pfam" id="PF07435">
    <property type="entry name" value="YycH"/>
    <property type="match status" value="1"/>
</dbReference>
<dbReference type="EMBL" id="CP040396">
    <property type="protein sequence ID" value="QCT04870.1"/>
    <property type="molecule type" value="Genomic_DNA"/>
</dbReference>
<reference evidence="2 3" key="1">
    <citation type="submission" date="2019-05" db="EMBL/GenBank/DDBJ databases">
        <authorList>
            <person name="Chen C."/>
        </authorList>
    </citation>
    <scope>NUCLEOTIDE SEQUENCE [LARGE SCALE GENOMIC DNA]</scope>
    <source>
        <strain evidence="2 3">HB172198</strain>
    </source>
</reference>
<name>A0A4P8XS84_9BACL</name>
<evidence type="ECO:0000313" key="2">
    <source>
        <dbReference type="EMBL" id="QCT04870.1"/>
    </source>
</evidence>
<dbReference type="OrthoDB" id="2382185at2"/>
<dbReference type="AlphaFoldDB" id="A0A4P8XS84"/>
<keyword evidence="3" id="KW-1185">Reference proteome</keyword>
<protein>
    <submittedName>
        <fullName evidence="2">YycH protein</fullName>
    </submittedName>
</protein>
<gene>
    <name evidence="2" type="ORF">E6C60_4165</name>
</gene>
<dbReference type="KEGG" id="palo:E6C60_4165"/>
<dbReference type="InterPro" id="IPR042274">
    <property type="entry name" value="YycH/YycI_2"/>
</dbReference>
<dbReference type="RefSeq" id="WP_138227508.1">
    <property type="nucleotide sequence ID" value="NZ_CP040396.1"/>
</dbReference>
<sequence>MMERVKTAFLAFLVLCSLIQSYFLIYRLPGSESVVQSGSSYIETDEMGPEERTENLIYPKNMVVHLGEDKHTVFYPGQMFYDLIYNRIKGRTFDSFQRRSVSNMDWSALRRATQGIELNFGSGMPVTLLQRVMQITPDSLFEGESIHKMWLYSVEGEPKVHVLFFSTEGNVVYEAAQADLTAQDIGQLVDFGQDWVPYTLSENAAYYIPEEPLPIVSLELTMNSYTVEQMQRSLFFDPGITRNIRERDGSEIYTDGKRSLQVDESQYRINYTDPAAPPTGENNPGRDVLTAISFVNQHGGWSGSYRLSRTQDVQDSRRVEFQRYDLGLPVLDTPGLNYGLMTLELQQGTVTSYERSLLYAEPVEKEKRLDHLPGGEDLRQVLSQLPDNVSIAGLQPAYRPALTGNTLVLTPVWAVVQPDGSLTDLSGL</sequence>
<dbReference type="Gene3D" id="3.30.310.160">
    <property type="entry name" value="YycH protein, domain 2"/>
    <property type="match status" value="1"/>
</dbReference>
<proteinExistence type="predicted"/>
<dbReference type="Proteomes" id="UP000300879">
    <property type="component" value="Chromosome"/>
</dbReference>
<evidence type="ECO:0000259" key="1">
    <source>
        <dbReference type="Pfam" id="PF07435"/>
    </source>
</evidence>
<dbReference type="InterPro" id="IPR009996">
    <property type="entry name" value="YycH"/>
</dbReference>
<dbReference type="CDD" id="cd15787">
    <property type="entry name" value="YycH_N"/>
    <property type="match status" value="1"/>
</dbReference>
<accession>A0A4P8XS84</accession>
<organism evidence="2 3">
    <name type="scientific">Paenibacillus algicola</name>
    <dbReference type="NCBI Taxonomy" id="2565926"/>
    <lineage>
        <taxon>Bacteria</taxon>
        <taxon>Bacillati</taxon>
        <taxon>Bacillota</taxon>
        <taxon>Bacilli</taxon>
        <taxon>Bacillales</taxon>
        <taxon>Paenibacillaceae</taxon>
        <taxon>Paenibacillus</taxon>
    </lineage>
</organism>
<evidence type="ECO:0000313" key="3">
    <source>
        <dbReference type="Proteomes" id="UP000300879"/>
    </source>
</evidence>
<feature type="domain" description="Regulatory protein YycH" evidence="1">
    <location>
        <begin position="3"/>
        <end position="415"/>
    </location>
</feature>